<dbReference type="GO" id="GO:0015421">
    <property type="term" value="F:ABC-type oligopeptide transporter activity"/>
    <property type="evidence" value="ECO:0007669"/>
    <property type="project" value="TreeGrafter"/>
</dbReference>
<dbReference type="InterPro" id="IPR027417">
    <property type="entry name" value="P-loop_NTPase"/>
</dbReference>
<evidence type="ECO:0000313" key="12">
    <source>
        <dbReference type="EMBL" id="SDI84672.1"/>
    </source>
</evidence>
<protein>
    <submittedName>
        <fullName evidence="12">ATP-binding cassette, subfamily B</fullName>
    </submittedName>
</protein>
<dbReference type="InterPro" id="IPR039421">
    <property type="entry name" value="Type_1_exporter"/>
</dbReference>
<gene>
    <name evidence="12" type="ORF">SAMN05216192_10918</name>
</gene>
<dbReference type="GO" id="GO:0005524">
    <property type="term" value="F:ATP binding"/>
    <property type="evidence" value="ECO:0007669"/>
    <property type="project" value="UniProtKB-KW"/>
</dbReference>
<sequence length="583" mass="63758">MIKLLKHLEPREWALFAFSVLFIVAQVWLDLELPDYMSDITRLIQTPGSKMSEIAATGGWMLLCALGSLATSIIVAGIAAKIAANFSARVRSRLFNKVQSFSMEEINSFSTASLITRSTNDITQVQMLIVIGLQLLIKAPLLAVWAILKITGKSWQWSLATGTAVGVLIVIVGICVVLVLPKFQKLQVLTDNLNRVARENLTGIRVIRAYNAEKYQEDKFGTANDELTRTNLFANNVLSAMMPSITLIMSGLSLAIYWIGAVMIQSADAGAKMGLFSDMIVFSSYAMQVVMAFMMLIIIFILMPRAHVSAKRINEVLETRPSLTDGSLTAAPSSHSGEVEFRNVSFKYPDAEDYVLKNISFTAKKGETVAFIGSTGCGKSTVVNLIPRFYDATSGEVLVGGINVNQYEQSALRNKMGYVSQKAVLFGGTVTSNIAFGDNGRDLNSDVVDAVYTSQAADFVEKMDGSYDAHIAQGGTNLSGGQKQRLSIARAIARRPEILIFDDSFSALDYKTDRKLRSELKKESRGTTMLIVAQRIGTIKDADKIIVLEAGQIAGMGTHEELMESCSIYQEIAYSQLSKEELA</sequence>
<dbReference type="FunFam" id="3.40.50.300:FF:000854">
    <property type="entry name" value="Multidrug ABC transporter ATP-binding protein"/>
    <property type="match status" value="1"/>
</dbReference>
<dbReference type="SUPFAM" id="SSF90123">
    <property type="entry name" value="ABC transporter transmembrane region"/>
    <property type="match status" value="1"/>
</dbReference>
<dbReference type="PROSITE" id="PS50893">
    <property type="entry name" value="ABC_TRANSPORTER_2"/>
    <property type="match status" value="1"/>
</dbReference>
<evidence type="ECO:0000256" key="8">
    <source>
        <dbReference type="ARBA" id="ARBA00023136"/>
    </source>
</evidence>
<dbReference type="Gene3D" id="1.20.1560.10">
    <property type="entry name" value="ABC transporter type 1, transmembrane domain"/>
    <property type="match status" value="1"/>
</dbReference>
<keyword evidence="13" id="KW-1185">Reference proteome</keyword>
<dbReference type="PROSITE" id="PS50929">
    <property type="entry name" value="ABC_TM1F"/>
    <property type="match status" value="1"/>
</dbReference>
<dbReference type="InterPro" id="IPR003439">
    <property type="entry name" value="ABC_transporter-like_ATP-bd"/>
</dbReference>
<dbReference type="PROSITE" id="PS00211">
    <property type="entry name" value="ABC_TRANSPORTER_1"/>
    <property type="match status" value="1"/>
</dbReference>
<dbReference type="PANTHER" id="PTHR43394:SF1">
    <property type="entry name" value="ATP-BINDING CASSETTE SUB-FAMILY B MEMBER 10, MITOCHONDRIAL"/>
    <property type="match status" value="1"/>
</dbReference>
<name>A0A1G8NWR1_9BACL</name>
<feature type="transmembrane region" description="Helical" evidence="9">
    <location>
        <begin position="237"/>
        <end position="259"/>
    </location>
</feature>
<dbReference type="GO" id="GO:0005886">
    <property type="term" value="C:plasma membrane"/>
    <property type="evidence" value="ECO:0007669"/>
    <property type="project" value="UniProtKB-SubCell"/>
</dbReference>
<evidence type="ECO:0000256" key="5">
    <source>
        <dbReference type="ARBA" id="ARBA00022741"/>
    </source>
</evidence>
<keyword evidence="7 9" id="KW-1133">Transmembrane helix</keyword>
<evidence type="ECO:0000256" key="9">
    <source>
        <dbReference type="SAM" id="Phobius"/>
    </source>
</evidence>
<evidence type="ECO:0000256" key="6">
    <source>
        <dbReference type="ARBA" id="ARBA00022840"/>
    </source>
</evidence>
<feature type="transmembrane region" description="Helical" evidence="9">
    <location>
        <begin position="154"/>
        <end position="180"/>
    </location>
</feature>
<dbReference type="EMBL" id="FNDX01000009">
    <property type="protein sequence ID" value="SDI84672.1"/>
    <property type="molecule type" value="Genomic_DNA"/>
</dbReference>
<comment type="subcellular location">
    <subcellularLocation>
        <location evidence="1">Cell membrane</location>
        <topology evidence="1">Multi-pass membrane protein</topology>
    </subcellularLocation>
</comment>
<keyword evidence="3" id="KW-1003">Cell membrane</keyword>
<evidence type="ECO:0000256" key="1">
    <source>
        <dbReference type="ARBA" id="ARBA00004651"/>
    </source>
</evidence>
<feature type="transmembrane region" description="Helical" evidence="9">
    <location>
        <begin position="60"/>
        <end position="84"/>
    </location>
</feature>
<dbReference type="AlphaFoldDB" id="A0A1G8NWR1"/>
<feature type="domain" description="ABC transporter" evidence="10">
    <location>
        <begin position="339"/>
        <end position="575"/>
    </location>
</feature>
<keyword evidence="4 9" id="KW-0812">Transmembrane</keyword>
<evidence type="ECO:0000313" key="13">
    <source>
        <dbReference type="Proteomes" id="UP000199050"/>
    </source>
</evidence>
<feature type="transmembrane region" description="Helical" evidence="9">
    <location>
        <begin position="127"/>
        <end position="148"/>
    </location>
</feature>
<keyword evidence="8 9" id="KW-0472">Membrane</keyword>
<dbReference type="Proteomes" id="UP000199050">
    <property type="component" value="Unassembled WGS sequence"/>
</dbReference>
<evidence type="ECO:0000259" key="10">
    <source>
        <dbReference type="PROSITE" id="PS50893"/>
    </source>
</evidence>
<evidence type="ECO:0000256" key="3">
    <source>
        <dbReference type="ARBA" id="ARBA00022475"/>
    </source>
</evidence>
<feature type="transmembrane region" description="Helical" evidence="9">
    <location>
        <begin position="12"/>
        <end position="29"/>
    </location>
</feature>
<evidence type="ECO:0000256" key="4">
    <source>
        <dbReference type="ARBA" id="ARBA00022692"/>
    </source>
</evidence>
<dbReference type="RefSeq" id="WP_090714004.1">
    <property type="nucleotide sequence ID" value="NZ_CBCSKY010000011.1"/>
</dbReference>
<dbReference type="InterPro" id="IPR003593">
    <property type="entry name" value="AAA+_ATPase"/>
</dbReference>
<accession>A0A1G8NWR1</accession>
<dbReference type="SMART" id="SM00382">
    <property type="entry name" value="AAA"/>
    <property type="match status" value="1"/>
</dbReference>
<evidence type="ECO:0000256" key="7">
    <source>
        <dbReference type="ARBA" id="ARBA00022989"/>
    </source>
</evidence>
<dbReference type="PANTHER" id="PTHR43394">
    <property type="entry name" value="ATP-DEPENDENT PERMEASE MDL1, MITOCHONDRIAL"/>
    <property type="match status" value="1"/>
</dbReference>
<dbReference type="InterPro" id="IPR017871">
    <property type="entry name" value="ABC_transporter-like_CS"/>
</dbReference>
<dbReference type="CDD" id="cd18548">
    <property type="entry name" value="ABC_6TM_Tm287_like"/>
    <property type="match status" value="1"/>
</dbReference>
<proteinExistence type="predicted"/>
<feature type="transmembrane region" description="Helical" evidence="9">
    <location>
        <begin position="279"/>
        <end position="302"/>
    </location>
</feature>
<evidence type="ECO:0000256" key="2">
    <source>
        <dbReference type="ARBA" id="ARBA00022448"/>
    </source>
</evidence>
<dbReference type="InterPro" id="IPR011527">
    <property type="entry name" value="ABC1_TM_dom"/>
</dbReference>
<dbReference type="InterPro" id="IPR036640">
    <property type="entry name" value="ABC1_TM_sf"/>
</dbReference>
<organism evidence="12 13">
    <name type="scientific">Paenibacillus typhae</name>
    <dbReference type="NCBI Taxonomy" id="1174501"/>
    <lineage>
        <taxon>Bacteria</taxon>
        <taxon>Bacillati</taxon>
        <taxon>Bacillota</taxon>
        <taxon>Bacilli</taxon>
        <taxon>Bacillales</taxon>
        <taxon>Paenibacillaceae</taxon>
        <taxon>Paenibacillus</taxon>
    </lineage>
</organism>
<dbReference type="Pfam" id="PF00664">
    <property type="entry name" value="ABC_membrane"/>
    <property type="match status" value="1"/>
</dbReference>
<keyword evidence="5" id="KW-0547">Nucleotide-binding</keyword>
<evidence type="ECO:0000259" key="11">
    <source>
        <dbReference type="PROSITE" id="PS50929"/>
    </source>
</evidence>
<reference evidence="13" key="1">
    <citation type="submission" date="2016-10" db="EMBL/GenBank/DDBJ databases">
        <authorList>
            <person name="Varghese N."/>
            <person name="Submissions S."/>
        </authorList>
    </citation>
    <scope>NUCLEOTIDE SEQUENCE [LARGE SCALE GENOMIC DNA]</scope>
    <source>
        <strain evidence="13">CGMCC 1.11012</strain>
    </source>
</reference>
<keyword evidence="2" id="KW-0813">Transport</keyword>
<dbReference type="GO" id="GO:0016887">
    <property type="term" value="F:ATP hydrolysis activity"/>
    <property type="evidence" value="ECO:0007669"/>
    <property type="project" value="InterPro"/>
</dbReference>
<dbReference type="OrthoDB" id="9770415at2"/>
<feature type="domain" description="ABC transmembrane type-1" evidence="11">
    <location>
        <begin position="17"/>
        <end position="305"/>
    </location>
</feature>
<keyword evidence="6 12" id="KW-0067">ATP-binding</keyword>
<dbReference type="SUPFAM" id="SSF52540">
    <property type="entry name" value="P-loop containing nucleoside triphosphate hydrolases"/>
    <property type="match status" value="1"/>
</dbReference>
<dbReference type="Pfam" id="PF00005">
    <property type="entry name" value="ABC_tran"/>
    <property type="match status" value="1"/>
</dbReference>
<dbReference type="Gene3D" id="3.40.50.300">
    <property type="entry name" value="P-loop containing nucleotide triphosphate hydrolases"/>
    <property type="match status" value="1"/>
</dbReference>
<dbReference type="STRING" id="1174501.SAMN05216192_10918"/>